<evidence type="ECO:0000313" key="2">
    <source>
        <dbReference type="EMBL" id="KAL3424480.1"/>
    </source>
</evidence>
<keyword evidence="3" id="KW-1185">Reference proteome</keyword>
<feature type="compositionally biased region" description="Acidic residues" evidence="1">
    <location>
        <begin position="341"/>
        <end position="365"/>
    </location>
</feature>
<feature type="compositionally biased region" description="Polar residues" evidence="1">
    <location>
        <begin position="228"/>
        <end position="254"/>
    </location>
</feature>
<gene>
    <name evidence="2" type="ORF">PVAG01_03761</name>
</gene>
<evidence type="ECO:0000313" key="3">
    <source>
        <dbReference type="Proteomes" id="UP001629113"/>
    </source>
</evidence>
<comment type="caution">
    <text evidence="2">The sequence shown here is derived from an EMBL/GenBank/DDBJ whole genome shotgun (WGS) entry which is preliminary data.</text>
</comment>
<dbReference type="EMBL" id="JBFCZG010000003">
    <property type="protein sequence ID" value="KAL3424480.1"/>
    <property type="molecule type" value="Genomic_DNA"/>
</dbReference>
<organism evidence="2 3">
    <name type="scientific">Phlyctema vagabunda</name>
    <dbReference type="NCBI Taxonomy" id="108571"/>
    <lineage>
        <taxon>Eukaryota</taxon>
        <taxon>Fungi</taxon>
        <taxon>Dikarya</taxon>
        <taxon>Ascomycota</taxon>
        <taxon>Pezizomycotina</taxon>
        <taxon>Leotiomycetes</taxon>
        <taxon>Helotiales</taxon>
        <taxon>Dermateaceae</taxon>
        <taxon>Phlyctema</taxon>
    </lineage>
</organism>
<evidence type="ECO:0000256" key="1">
    <source>
        <dbReference type="SAM" id="MobiDB-lite"/>
    </source>
</evidence>
<protein>
    <submittedName>
        <fullName evidence="2">Uncharacterized protein</fullName>
    </submittedName>
</protein>
<feature type="compositionally biased region" description="Basic residues" evidence="1">
    <location>
        <begin position="29"/>
        <end position="39"/>
    </location>
</feature>
<feature type="compositionally biased region" description="Polar residues" evidence="1">
    <location>
        <begin position="331"/>
        <end position="340"/>
    </location>
</feature>
<proteinExistence type="predicted"/>
<dbReference type="Proteomes" id="UP001629113">
    <property type="component" value="Unassembled WGS sequence"/>
</dbReference>
<sequence length="439" mass="48933">MGLRLFKTPVEPEVAPKPKEPVASTSRSAIRRQRMARGPHARLLADHRRRRALQMFNSDANPDDAEAWEVTRIVAGSPIEGDEHLRGYADVEMGRLIPRPFAVEPLSNRPVESRMHRVDLATREATREGRMSFLERQRLLRGPDGPLPPVPESRDFASRLNDEDREDFYRISALHREERARRLRSEERDAADQDARVSRVLGSLTNRSMLPWYRESTRDEANGDTDAQARQNGSSSISDNPTTFTSTFDGPTSTRGRRSAAIEEMNARRTAAQARVDGLGDRDRSTSPLYPEGEAIWDTLQTSITPDPQPPSVGSSFASSSAAAAASSNSLPQSLNTSMTTDEDPANNDCEGPDSDSAWDEDGDMPDLQGISQRLRSGFSRTYANVVGVDEEIRRAATRGRDPELVDMQRIISRLAEQTEIPDEWWAGAGLSRNVRREP</sequence>
<feature type="region of interest" description="Disordered" evidence="1">
    <location>
        <begin position="211"/>
        <end position="290"/>
    </location>
</feature>
<name>A0ABR4PMC4_9HELO</name>
<feature type="region of interest" description="Disordered" evidence="1">
    <location>
        <begin position="302"/>
        <end position="370"/>
    </location>
</feature>
<reference evidence="2 3" key="1">
    <citation type="submission" date="2024-06" db="EMBL/GenBank/DDBJ databases">
        <title>Complete genome of Phlyctema vagabunda strain 19-DSS-EL-015.</title>
        <authorList>
            <person name="Fiorenzani C."/>
        </authorList>
    </citation>
    <scope>NUCLEOTIDE SEQUENCE [LARGE SCALE GENOMIC DNA]</scope>
    <source>
        <strain evidence="2 3">19-DSS-EL-015</strain>
    </source>
</reference>
<feature type="compositionally biased region" description="Low complexity" evidence="1">
    <location>
        <begin position="315"/>
        <end position="330"/>
    </location>
</feature>
<accession>A0ABR4PMC4</accession>
<feature type="region of interest" description="Disordered" evidence="1">
    <location>
        <begin position="1"/>
        <end position="39"/>
    </location>
</feature>